<keyword evidence="3" id="KW-0832">Ubl conjugation</keyword>
<keyword evidence="3" id="KW-1035">Host cytoplasm</keyword>
<evidence type="ECO:0000259" key="4">
    <source>
        <dbReference type="PROSITE" id="PS52053"/>
    </source>
</evidence>
<dbReference type="PROSITE" id="PS51450">
    <property type="entry name" value="LRR"/>
    <property type="match status" value="4"/>
</dbReference>
<keyword evidence="1" id="KW-0433">Leucine-rich repeat</keyword>
<keyword evidence="6" id="KW-1185">Reference proteome</keyword>
<dbReference type="RefSeq" id="WP_132311455.1">
    <property type="nucleotide sequence ID" value="NZ_SMAR01000015.1"/>
</dbReference>
<dbReference type="GO" id="GO:0016567">
    <property type="term" value="P:protein ubiquitination"/>
    <property type="evidence" value="ECO:0007669"/>
    <property type="project" value="InterPro"/>
</dbReference>
<keyword evidence="3" id="KW-0964">Secreted</keyword>
<dbReference type="PROSITE" id="PS52053">
    <property type="entry name" value="NEL"/>
    <property type="match status" value="1"/>
</dbReference>
<evidence type="ECO:0000256" key="2">
    <source>
        <dbReference type="ARBA" id="ARBA00022737"/>
    </source>
</evidence>
<dbReference type="Proteomes" id="UP000295097">
    <property type="component" value="Unassembled WGS sequence"/>
</dbReference>
<comment type="PTM">
    <text evidence="3">Ubiquitinated in the presence of host E1 ubiquitin-activating enzyme, E2 ubiquitin-conjugating enzyme and ubiquitin.</text>
</comment>
<accession>A0A4R3NT67</accession>
<protein>
    <submittedName>
        <fullName evidence="5">Leucine rich repeat (LRR) protein</fullName>
    </submittedName>
</protein>
<dbReference type="PANTHER" id="PTHR48051">
    <property type="match status" value="1"/>
</dbReference>
<dbReference type="InterPro" id="IPR032675">
    <property type="entry name" value="LRR_dom_sf"/>
</dbReference>
<dbReference type="Gene3D" id="3.80.10.10">
    <property type="entry name" value="Ribonuclease Inhibitor"/>
    <property type="match status" value="1"/>
</dbReference>
<comment type="similarity">
    <text evidence="3">Belongs to the LRR-containing bacterial E3 ligase family.</text>
</comment>
<feature type="active site" description="Glycyl thioester intermediate" evidence="3">
    <location>
        <position position="453"/>
    </location>
</feature>
<dbReference type="GO" id="GO:0004842">
    <property type="term" value="F:ubiquitin-protein transferase activity"/>
    <property type="evidence" value="ECO:0007669"/>
    <property type="project" value="UniProtKB-UniRule"/>
</dbReference>
<organism evidence="5 6">
    <name type="scientific">Martelella mediterranea</name>
    <dbReference type="NCBI Taxonomy" id="293089"/>
    <lineage>
        <taxon>Bacteria</taxon>
        <taxon>Pseudomonadati</taxon>
        <taxon>Pseudomonadota</taxon>
        <taxon>Alphaproteobacteria</taxon>
        <taxon>Hyphomicrobiales</taxon>
        <taxon>Aurantimonadaceae</taxon>
        <taxon>Martelella</taxon>
    </lineage>
</organism>
<keyword evidence="2" id="KW-0677">Repeat</keyword>
<dbReference type="EMBL" id="SMAR01000015">
    <property type="protein sequence ID" value="TCT38798.1"/>
    <property type="molecule type" value="Genomic_DNA"/>
</dbReference>
<dbReference type="SMART" id="SM00369">
    <property type="entry name" value="LRR_TYP"/>
    <property type="match status" value="6"/>
</dbReference>
<dbReference type="GO" id="GO:0005737">
    <property type="term" value="C:cytoplasm"/>
    <property type="evidence" value="ECO:0007669"/>
    <property type="project" value="TreeGrafter"/>
</dbReference>
<evidence type="ECO:0000256" key="1">
    <source>
        <dbReference type="ARBA" id="ARBA00022614"/>
    </source>
</evidence>
<dbReference type="InterPro" id="IPR050216">
    <property type="entry name" value="LRR_domain-containing"/>
</dbReference>
<dbReference type="InterPro" id="IPR001611">
    <property type="entry name" value="Leu-rich_rpt"/>
</dbReference>
<dbReference type="OrthoDB" id="8532199at2"/>
<name>A0A4R3NT67_9HYPH</name>
<evidence type="ECO:0000313" key="5">
    <source>
        <dbReference type="EMBL" id="TCT38798.1"/>
    </source>
</evidence>
<proteinExistence type="inferred from homology"/>
<dbReference type="InterPro" id="IPR003591">
    <property type="entry name" value="Leu-rich_rpt_typical-subtyp"/>
</dbReference>
<comment type="caution">
    <text evidence="5">The sequence shown here is derived from an EMBL/GenBank/DDBJ whole genome shotgun (WGS) entry which is preliminary data.</text>
</comment>
<gene>
    <name evidence="5" type="ORF">EDC90_10158</name>
</gene>
<dbReference type="PANTHER" id="PTHR48051:SF54">
    <property type="entry name" value="LEUCINE-RICH REPEAT-CONTAINING PROTEIN"/>
    <property type="match status" value="1"/>
</dbReference>
<feature type="domain" description="NEL" evidence="4">
    <location>
        <begin position="368"/>
        <end position="659"/>
    </location>
</feature>
<dbReference type="InterPro" id="IPR029487">
    <property type="entry name" value="NEL_dom"/>
</dbReference>
<dbReference type="AlphaFoldDB" id="A0A4R3NT67"/>
<dbReference type="GO" id="GO:0005576">
    <property type="term" value="C:extracellular region"/>
    <property type="evidence" value="ECO:0007669"/>
    <property type="project" value="UniProtKB-UniRule"/>
</dbReference>
<evidence type="ECO:0000313" key="6">
    <source>
        <dbReference type="Proteomes" id="UP000295097"/>
    </source>
</evidence>
<dbReference type="SUPFAM" id="SSF52058">
    <property type="entry name" value="L domain-like"/>
    <property type="match status" value="1"/>
</dbReference>
<keyword evidence="3" id="KW-0808">Transferase</keyword>
<sequence length="659" mass="73387">MGEQTEPLDLSMPKFRGIEKWLASAPAGLRTDYERVANSLMAVARGEGDGEIDISGVQTLPEVMKDMPAITALISRTPGLPSNIAICQQVTGLDMEDAHLTEVPDAVFELKNLQRLDLSSNRLVHVPSRIGALSKLLELNLSANNLTRIPPEIRNLSHLTDLDIAGNQIADVPREIGRLHALSELDLSHNQITELPPEIGNLKDVRLLHLSHNRLSALPAEIGLMESLERLHLASNTLRAIPETVIDLPRFSHVDLGSNDFNEIPYHLMTMNLSELDLRHNPLQDVEALGEARTRPDLTLISYPNIGAATAERVWELGHEDDGELADDIYLDGAPPDFGRAHIADDGADDDGSVMDAGAEDPLLEQQSNAELVTFWLERSLLAGDRAVTQRCSQLELSGPMRHMLFVLRDASARFLHSLAGSVAFILNKMSEYPELKEEFEQEAGVAGTQDQCVDANLLLLDRMVRRAEMRELENSNAPDAMATMAKKIVAGLKVREIETMGLIEADKKRSSPGEPGHNQVHESEIITFLLQRLSDDLQIDLALQHDHSRFADNLGYLPPQAVDTVREAVQARFATREQQVALLAECDSWRNLVDRQDSETENTYSQTRTDAQEALENRMENGEFDSLEDPRYKAEIESIRSRYESRYAEAAERYLPRG</sequence>
<dbReference type="Pfam" id="PF13855">
    <property type="entry name" value="LRR_8"/>
    <property type="match status" value="2"/>
</dbReference>
<evidence type="ECO:0000256" key="3">
    <source>
        <dbReference type="PROSITE-ProRule" id="PRU01398"/>
    </source>
</evidence>
<reference evidence="5 6" key="1">
    <citation type="submission" date="2019-03" db="EMBL/GenBank/DDBJ databases">
        <title>Freshwater and sediment microbial communities from various areas in North America, analyzing microbe dynamics in response to fracking.</title>
        <authorList>
            <person name="Lamendella R."/>
        </authorList>
    </citation>
    <scope>NUCLEOTIDE SEQUENCE [LARGE SCALE GENOMIC DNA]</scope>
    <source>
        <strain evidence="5 6">175.2</strain>
    </source>
</reference>
<keyword evidence="3" id="KW-0833">Ubl conjugation pathway</keyword>
<dbReference type="FunFam" id="3.80.10.10:FF:000383">
    <property type="entry name" value="Leucine-rich repeat receptor protein kinase EMS1"/>
    <property type="match status" value="1"/>
</dbReference>